<dbReference type="Proteomes" id="UP000192247">
    <property type="component" value="Unassembled WGS sequence"/>
</dbReference>
<gene>
    <name evidence="1" type="ORF">BIW11_03534</name>
</gene>
<dbReference type="InParanoid" id="A0A1V9XJM3"/>
<sequence>MATIEQPLRFEERQKYMCAGRVLDDIVTRLYATLVVRASYRLSDNEKAIDDVTIQSTSSARIELLLYKKIVAREAKRPTGWITRRANRYAIALVRLRHQIDKAEDHGVARRTPLSRDATTESKTLALRASVAELHRMLLR</sequence>
<comment type="caution">
    <text evidence="1">The sequence shown here is derived from an EMBL/GenBank/DDBJ whole genome shotgun (WGS) entry which is preliminary data.</text>
</comment>
<evidence type="ECO:0000313" key="2">
    <source>
        <dbReference type="Proteomes" id="UP000192247"/>
    </source>
</evidence>
<dbReference type="EMBL" id="MNPL01009540">
    <property type="protein sequence ID" value="OQR73656.1"/>
    <property type="molecule type" value="Genomic_DNA"/>
</dbReference>
<organism evidence="1 2">
    <name type="scientific">Tropilaelaps mercedesae</name>
    <dbReference type="NCBI Taxonomy" id="418985"/>
    <lineage>
        <taxon>Eukaryota</taxon>
        <taxon>Metazoa</taxon>
        <taxon>Ecdysozoa</taxon>
        <taxon>Arthropoda</taxon>
        <taxon>Chelicerata</taxon>
        <taxon>Arachnida</taxon>
        <taxon>Acari</taxon>
        <taxon>Parasitiformes</taxon>
        <taxon>Mesostigmata</taxon>
        <taxon>Gamasina</taxon>
        <taxon>Dermanyssoidea</taxon>
        <taxon>Laelapidae</taxon>
        <taxon>Tropilaelaps</taxon>
    </lineage>
</organism>
<protein>
    <submittedName>
        <fullName evidence="1">Uncharacterized protein</fullName>
    </submittedName>
</protein>
<reference evidence="1 2" key="1">
    <citation type="journal article" date="2017" name="Gigascience">
        <title>Draft genome of the honey bee ectoparasitic mite, Tropilaelaps mercedesae, is shaped by the parasitic life history.</title>
        <authorList>
            <person name="Dong X."/>
            <person name="Armstrong S.D."/>
            <person name="Xia D."/>
            <person name="Makepeace B.L."/>
            <person name="Darby A.C."/>
            <person name="Kadowaki T."/>
        </authorList>
    </citation>
    <scope>NUCLEOTIDE SEQUENCE [LARGE SCALE GENOMIC DNA]</scope>
    <source>
        <strain evidence="1">Wuxi-XJTLU</strain>
    </source>
</reference>
<name>A0A1V9XJM3_9ACAR</name>
<proteinExistence type="predicted"/>
<accession>A0A1V9XJM3</accession>
<keyword evidence="2" id="KW-1185">Reference proteome</keyword>
<dbReference type="AlphaFoldDB" id="A0A1V9XJM3"/>
<evidence type="ECO:0000313" key="1">
    <source>
        <dbReference type="EMBL" id="OQR73656.1"/>
    </source>
</evidence>